<evidence type="ECO:0000256" key="4">
    <source>
        <dbReference type="ARBA" id="ARBA00022833"/>
    </source>
</evidence>
<keyword evidence="3" id="KW-0378">Hydrolase</keyword>
<dbReference type="Gene3D" id="2.30.40.10">
    <property type="entry name" value="Urease, subunit C, domain 1"/>
    <property type="match status" value="1"/>
</dbReference>
<dbReference type="InterPro" id="IPR032466">
    <property type="entry name" value="Metal_Hydrolase"/>
</dbReference>
<evidence type="ECO:0000256" key="3">
    <source>
        <dbReference type="ARBA" id="ARBA00022801"/>
    </source>
</evidence>
<feature type="domain" description="Amidohydrolase-related" evidence="5">
    <location>
        <begin position="64"/>
        <end position="432"/>
    </location>
</feature>
<keyword evidence="2" id="KW-0479">Metal-binding</keyword>
<dbReference type="GO" id="GO:0016810">
    <property type="term" value="F:hydrolase activity, acting on carbon-nitrogen (but not peptide) bonds"/>
    <property type="evidence" value="ECO:0007669"/>
    <property type="project" value="InterPro"/>
</dbReference>
<gene>
    <name evidence="7" type="ORF">GWI72_16980</name>
</gene>
<dbReference type="GO" id="GO:0046872">
    <property type="term" value="F:metal ion binding"/>
    <property type="evidence" value="ECO:0007669"/>
    <property type="project" value="UniProtKB-KW"/>
</dbReference>
<dbReference type="InterPro" id="IPR006680">
    <property type="entry name" value="Amidohydro-rel"/>
</dbReference>
<keyword evidence="8" id="KW-1185">Reference proteome</keyword>
<reference evidence="8" key="1">
    <citation type="submission" date="2020-01" db="EMBL/GenBank/DDBJ databases">
        <authorList>
            <person name="Fang Y."/>
            <person name="Sun R."/>
            <person name="Nie L."/>
            <person name="He J."/>
            <person name="Hao L."/>
            <person name="Wang L."/>
            <person name="Su S."/>
            <person name="Lv E."/>
            <person name="Zhang Z."/>
            <person name="Xie R."/>
            <person name="Liu H."/>
        </authorList>
    </citation>
    <scope>NUCLEOTIDE SEQUENCE [LARGE SCALE GENOMIC DNA]</scope>
    <source>
        <strain evidence="8">XCT-53</strain>
    </source>
</reference>
<evidence type="ECO:0000313" key="7">
    <source>
        <dbReference type="EMBL" id="NBN79974.1"/>
    </source>
</evidence>
<feature type="domain" description="Aminodeoxyfutalosine deaminase/Imidazolonepropionase-like composite" evidence="6">
    <location>
        <begin position="29"/>
        <end position="50"/>
    </location>
</feature>
<dbReference type="PANTHER" id="PTHR43794:SF5">
    <property type="entry name" value="CHLOROHYDROLASE FAMILY PROTEIN"/>
    <property type="match status" value="1"/>
</dbReference>
<comment type="caution">
    <text evidence="7">The sequence shown here is derived from an EMBL/GenBank/DDBJ whole genome shotgun (WGS) entry which is preliminary data.</text>
</comment>
<dbReference type="SUPFAM" id="SSF51556">
    <property type="entry name" value="Metallo-dependent hydrolases"/>
    <property type="match status" value="1"/>
</dbReference>
<comment type="similarity">
    <text evidence="1">Belongs to the metallo-dependent hydrolases superfamily. ATZ/TRZ family.</text>
</comment>
<dbReference type="InterPro" id="IPR011059">
    <property type="entry name" value="Metal-dep_hydrolase_composite"/>
</dbReference>
<sequence>MTGGSEADLILTGGWVIPMDPARQIIENGAVAIKDGRILAVGPAADIAATWTAERIIDTAGKAVLPGFIDAHAHAGHGLIKTMAMDGGDRWEEICGEVYTTGSTPEFWYAEARLAALERLRFGVTTGVSLLGGGDTILRSDDPVYGSAHIEGVLEVGTRSIVAVGPTRAPHPRLYANGDRDPKSIDFATQLATSQTLLARWHGAGDGRIRLALIYPVLRDEHADKMSAADFADACAQAQRTRALSREAGVLFTQDGYTRGAVLRAEALGLLGPDALLSHATNLTDEEIAIVAATDSRIAHNPSAIASILGRCPAIELMQAGATVAIASDATAPDRSGDMFRHMQQAMHYHRRHFRDPLVLPQGKALEMVTIDAARAVGMEAEIGSLEPGKRADIITVNLDRPHLAPANMVVHRLVCFANGNDVDTVIVGGELCLSGGKPLKVSEDAIIADANREAEAMIDRIGARADLALPAHFWGTPRPAMPETVA</sequence>
<dbReference type="Proteomes" id="UP000586722">
    <property type="component" value="Unassembled WGS sequence"/>
</dbReference>
<dbReference type="PANTHER" id="PTHR43794">
    <property type="entry name" value="AMINOHYDROLASE SSNA-RELATED"/>
    <property type="match status" value="1"/>
</dbReference>
<name>A0A7X5F7P4_9HYPH</name>
<dbReference type="InterPro" id="IPR054418">
    <property type="entry name" value="MQNX/HUTI_composite_N"/>
</dbReference>
<accession>A0A7X5F7P4</accession>
<evidence type="ECO:0000259" key="6">
    <source>
        <dbReference type="Pfam" id="PF22039"/>
    </source>
</evidence>
<dbReference type="Pfam" id="PF22039">
    <property type="entry name" value="HUTI_composite_bact"/>
    <property type="match status" value="1"/>
</dbReference>
<protein>
    <submittedName>
        <fullName evidence="7">Amidohydrolase family protein</fullName>
    </submittedName>
</protein>
<evidence type="ECO:0000256" key="1">
    <source>
        <dbReference type="ARBA" id="ARBA00006745"/>
    </source>
</evidence>
<dbReference type="InterPro" id="IPR050287">
    <property type="entry name" value="MTA/SAH_deaminase"/>
</dbReference>
<dbReference type="Gene3D" id="3.20.20.140">
    <property type="entry name" value="Metal-dependent hydrolases"/>
    <property type="match status" value="1"/>
</dbReference>
<keyword evidence="4" id="KW-0862">Zinc</keyword>
<evidence type="ECO:0000259" key="5">
    <source>
        <dbReference type="Pfam" id="PF01979"/>
    </source>
</evidence>
<dbReference type="SUPFAM" id="SSF51338">
    <property type="entry name" value="Composite domain of metallo-dependent hydrolases"/>
    <property type="match status" value="1"/>
</dbReference>
<evidence type="ECO:0000256" key="2">
    <source>
        <dbReference type="ARBA" id="ARBA00022723"/>
    </source>
</evidence>
<proteinExistence type="inferred from homology"/>
<dbReference type="AlphaFoldDB" id="A0A7X5F7P4"/>
<evidence type="ECO:0000313" key="8">
    <source>
        <dbReference type="Proteomes" id="UP000586722"/>
    </source>
</evidence>
<dbReference type="Pfam" id="PF01979">
    <property type="entry name" value="Amidohydro_1"/>
    <property type="match status" value="1"/>
</dbReference>
<organism evidence="7 8">
    <name type="scientific">Pannonibacter tanglangensis</name>
    <dbReference type="NCBI Taxonomy" id="2750084"/>
    <lineage>
        <taxon>Bacteria</taxon>
        <taxon>Pseudomonadati</taxon>
        <taxon>Pseudomonadota</taxon>
        <taxon>Alphaproteobacteria</taxon>
        <taxon>Hyphomicrobiales</taxon>
        <taxon>Stappiaceae</taxon>
        <taxon>Pannonibacter</taxon>
    </lineage>
</organism>
<dbReference type="EMBL" id="JAABLQ010000002">
    <property type="protein sequence ID" value="NBN79974.1"/>
    <property type="molecule type" value="Genomic_DNA"/>
</dbReference>